<proteinExistence type="predicted"/>
<evidence type="ECO:0000313" key="2">
    <source>
        <dbReference type="EMBL" id="KIY48160.1"/>
    </source>
</evidence>
<feature type="region of interest" description="Disordered" evidence="1">
    <location>
        <begin position="240"/>
        <end position="361"/>
    </location>
</feature>
<name>A0A0D7ABV4_9AGAR</name>
<accession>A0A0D7ABV4</accession>
<evidence type="ECO:0000313" key="3">
    <source>
        <dbReference type="Proteomes" id="UP000054144"/>
    </source>
</evidence>
<reference evidence="2 3" key="1">
    <citation type="journal article" date="2015" name="Fungal Genet. Biol.">
        <title>Evolution of novel wood decay mechanisms in Agaricales revealed by the genome sequences of Fistulina hepatica and Cylindrobasidium torrendii.</title>
        <authorList>
            <person name="Floudas D."/>
            <person name="Held B.W."/>
            <person name="Riley R."/>
            <person name="Nagy L.G."/>
            <person name="Koehler G."/>
            <person name="Ransdell A.S."/>
            <person name="Younus H."/>
            <person name="Chow J."/>
            <person name="Chiniquy J."/>
            <person name="Lipzen A."/>
            <person name="Tritt A."/>
            <person name="Sun H."/>
            <person name="Haridas S."/>
            <person name="LaButti K."/>
            <person name="Ohm R.A."/>
            <person name="Kues U."/>
            <person name="Blanchette R.A."/>
            <person name="Grigoriev I.V."/>
            <person name="Minto R.E."/>
            <person name="Hibbett D.S."/>
        </authorList>
    </citation>
    <scope>NUCLEOTIDE SEQUENCE [LARGE SCALE GENOMIC DNA]</scope>
    <source>
        <strain evidence="2 3">ATCC 64428</strain>
    </source>
</reference>
<gene>
    <name evidence="2" type="ORF">FISHEDRAFT_73728</name>
</gene>
<organism evidence="2 3">
    <name type="scientific">Fistulina hepatica ATCC 64428</name>
    <dbReference type="NCBI Taxonomy" id="1128425"/>
    <lineage>
        <taxon>Eukaryota</taxon>
        <taxon>Fungi</taxon>
        <taxon>Dikarya</taxon>
        <taxon>Basidiomycota</taxon>
        <taxon>Agaricomycotina</taxon>
        <taxon>Agaricomycetes</taxon>
        <taxon>Agaricomycetidae</taxon>
        <taxon>Agaricales</taxon>
        <taxon>Fistulinaceae</taxon>
        <taxon>Fistulina</taxon>
    </lineage>
</organism>
<protein>
    <submittedName>
        <fullName evidence="2">Uncharacterized protein</fullName>
    </submittedName>
</protein>
<keyword evidence="3" id="KW-1185">Reference proteome</keyword>
<dbReference type="EMBL" id="KN881851">
    <property type="protein sequence ID" value="KIY48160.1"/>
    <property type="molecule type" value="Genomic_DNA"/>
</dbReference>
<dbReference type="AlphaFoldDB" id="A0A0D7ABV4"/>
<feature type="compositionally biased region" description="Low complexity" evidence="1">
    <location>
        <begin position="330"/>
        <end position="350"/>
    </location>
</feature>
<dbReference type="Proteomes" id="UP000054144">
    <property type="component" value="Unassembled WGS sequence"/>
</dbReference>
<sequence>MQVEKLERAFGIRPGGLSVNTRRNYLKFTPELHLLYNGGHWILVCCRTTMEYVVNRSRASHVLGDGFEDTIPTDEQDVVYQYFYLSLDYSDNVHDHHATFICLRTEPDMQQAFEEAMEEHGTADRGYVQACHLPKTFAVTQTDPILIKPNNNLPRVFSKAHPKFVTYRSGKVLDSIQKKEPHRDIENEIRDRLKGTDDESLTRDILSSIRMIRATYRQWMSETQSQGVADDGDTHYLPWVDSPLPSSDGVEAGPLTRSPYNMRPRTYCEGDYCERSSSISDPEHEDEDMASSSHAEASTSTAQELMSVTGASADIDSEDSPLLGKRALGSQSSVSDMSDDSLSSPNVSPSARPPPKKSRCM</sequence>
<evidence type="ECO:0000256" key="1">
    <source>
        <dbReference type="SAM" id="MobiDB-lite"/>
    </source>
</evidence>
<feature type="compositionally biased region" description="Low complexity" evidence="1">
    <location>
        <begin position="290"/>
        <end position="302"/>
    </location>
</feature>